<feature type="transmembrane region" description="Helical" evidence="9">
    <location>
        <begin position="59"/>
        <end position="84"/>
    </location>
</feature>
<keyword evidence="7 9" id="KW-1133">Transmembrane helix</keyword>
<sequence length="440" mass="46454">MSQHASTDAPTAEEAVMVSRRGVLFASSVGNFVEWFDFTLFGFTAAVLAKVFFPPGNEVASLLGAFAVYGVAFVARPVGAYVFGHIGDRRGRRTSLGLSIIIMGAATAAIGILPGWSQIGPLAPALLLLCRLAQGFSAGGEYTGALTFSLEHAPDNRRAWYLGLVGASTWLGAVGATMTVVIFQTASGPAFASGAWRWPFIIGGLIAVVGLFLRLRVGETPVFTDVQATTEKTKRPFRELVRGYWRTLLLLFAYFAVLGVLTHMFLGYMPTYLQKATGMSATTVLTLTTALNIVSIPVGLGLAVLADRYGRRPLIRIGASSAVIVVVPAYLLIGTANVFAIVLALLVFLLTVGLLSTGALAVLEMYPANVRFSGMALPYNLAYAVFAGTAPLASELLVSATGSMISPAIYASVLALLALPLLLTAIPETRHSDLRTGAIK</sequence>
<dbReference type="OrthoDB" id="8953821at2"/>
<organism evidence="11 12">
    <name type="scientific">Saccharopolyspora spinosa</name>
    <dbReference type="NCBI Taxonomy" id="60894"/>
    <lineage>
        <taxon>Bacteria</taxon>
        <taxon>Bacillati</taxon>
        <taxon>Actinomycetota</taxon>
        <taxon>Actinomycetes</taxon>
        <taxon>Pseudonocardiales</taxon>
        <taxon>Pseudonocardiaceae</taxon>
        <taxon>Saccharopolyspora</taxon>
    </lineage>
</organism>
<dbReference type="PROSITE" id="PS00216">
    <property type="entry name" value="SUGAR_TRANSPORT_1"/>
    <property type="match status" value="1"/>
</dbReference>
<feature type="domain" description="Major facilitator superfamily (MFS) profile" evidence="10">
    <location>
        <begin position="23"/>
        <end position="430"/>
    </location>
</feature>
<keyword evidence="12" id="KW-1185">Reference proteome</keyword>
<feature type="transmembrane region" description="Helical" evidence="9">
    <location>
        <begin position="285"/>
        <end position="306"/>
    </location>
</feature>
<dbReference type="GO" id="GO:0005886">
    <property type="term" value="C:plasma membrane"/>
    <property type="evidence" value="ECO:0007669"/>
    <property type="project" value="UniProtKB-SubCell"/>
</dbReference>
<gene>
    <name evidence="11" type="ORF">A8926_4041</name>
</gene>
<keyword evidence="3" id="KW-0813">Transport</keyword>
<feature type="transmembrane region" description="Helical" evidence="9">
    <location>
        <begin position="122"/>
        <end position="148"/>
    </location>
</feature>
<dbReference type="SUPFAM" id="SSF103473">
    <property type="entry name" value="MFS general substrate transporter"/>
    <property type="match status" value="1"/>
</dbReference>
<evidence type="ECO:0000256" key="6">
    <source>
        <dbReference type="ARBA" id="ARBA00022847"/>
    </source>
</evidence>
<evidence type="ECO:0000256" key="5">
    <source>
        <dbReference type="ARBA" id="ARBA00022692"/>
    </source>
</evidence>
<dbReference type="PROSITE" id="PS50850">
    <property type="entry name" value="MFS"/>
    <property type="match status" value="1"/>
</dbReference>
<proteinExistence type="inferred from homology"/>
<dbReference type="Pfam" id="PF07690">
    <property type="entry name" value="MFS_1"/>
    <property type="match status" value="1"/>
</dbReference>
<dbReference type="RefSeq" id="WP_101376598.1">
    <property type="nucleotide sequence ID" value="NZ_CP061007.1"/>
</dbReference>
<dbReference type="AlphaFoldDB" id="A0A2N3XZZ4"/>
<dbReference type="PANTHER" id="PTHR43528:SF1">
    <property type="entry name" value="ALPHA-KETOGLUTARATE PERMEASE"/>
    <property type="match status" value="1"/>
</dbReference>
<feature type="transmembrane region" description="Helical" evidence="9">
    <location>
        <begin position="195"/>
        <end position="213"/>
    </location>
</feature>
<keyword evidence="6" id="KW-0769">Symport</keyword>
<evidence type="ECO:0000256" key="8">
    <source>
        <dbReference type="ARBA" id="ARBA00023136"/>
    </source>
</evidence>
<dbReference type="EMBL" id="PJNB01000001">
    <property type="protein sequence ID" value="PKW16229.1"/>
    <property type="molecule type" value="Genomic_DNA"/>
</dbReference>
<evidence type="ECO:0000256" key="4">
    <source>
        <dbReference type="ARBA" id="ARBA00022475"/>
    </source>
</evidence>
<feature type="transmembrane region" description="Helical" evidence="9">
    <location>
        <begin position="35"/>
        <end position="53"/>
    </location>
</feature>
<dbReference type="Proteomes" id="UP000233786">
    <property type="component" value="Unassembled WGS sequence"/>
</dbReference>
<dbReference type="PANTHER" id="PTHR43528">
    <property type="entry name" value="ALPHA-KETOGLUTARATE PERMEASE"/>
    <property type="match status" value="1"/>
</dbReference>
<protein>
    <submittedName>
        <fullName evidence="11">MHS family proline/betaine transporter-like MFS transporter</fullName>
    </submittedName>
</protein>
<feature type="transmembrane region" description="Helical" evidence="9">
    <location>
        <begin position="405"/>
        <end position="426"/>
    </location>
</feature>
<dbReference type="InterPro" id="IPR005829">
    <property type="entry name" value="Sugar_transporter_CS"/>
</dbReference>
<comment type="similarity">
    <text evidence="2">Belongs to the major facilitator superfamily. Metabolite:H+ Symporter (MHS) family (TC 2.A.1.6) family.</text>
</comment>
<accession>A0A2N3XZZ4</accession>
<dbReference type="InterPro" id="IPR020846">
    <property type="entry name" value="MFS_dom"/>
</dbReference>
<keyword evidence="5 9" id="KW-0812">Transmembrane</keyword>
<feature type="transmembrane region" description="Helical" evidence="9">
    <location>
        <begin position="160"/>
        <end position="183"/>
    </location>
</feature>
<name>A0A2N3XZZ4_SACSN</name>
<dbReference type="STRING" id="994479.GCA_000194155_03184"/>
<dbReference type="InterPro" id="IPR036259">
    <property type="entry name" value="MFS_trans_sf"/>
</dbReference>
<reference evidence="11" key="1">
    <citation type="submission" date="2017-12" db="EMBL/GenBank/DDBJ databases">
        <title>Sequencing the genomes of 1000 Actinobacteria strains.</title>
        <authorList>
            <person name="Klenk H.-P."/>
        </authorList>
    </citation>
    <scope>NUCLEOTIDE SEQUENCE [LARGE SCALE GENOMIC DNA]</scope>
    <source>
        <strain evidence="11">DSM 44228</strain>
    </source>
</reference>
<keyword evidence="8 9" id="KW-0472">Membrane</keyword>
<feature type="transmembrane region" description="Helical" evidence="9">
    <location>
        <begin position="375"/>
        <end position="393"/>
    </location>
</feature>
<evidence type="ECO:0000256" key="3">
    <source>
        <dbReference type="ARBA" id="ARBA00022448"/>
    </source>
</evidence>
<feature type="transmembrane region" description="Helical" evidence="9">
    <location>
        <begin position="244"/>
        <end position="265"/>
    </location>
</feature>
<evidence type="ECO:0000256" key="7">
    <source>
        <dbReference type="ARBA" id="ARBA00022989"/>
    </source>
</evidence>
<evidence type="ECO:0000256" key="2">
    <source>
        <dbReference type="ARBA" id="ARBA00008240"/>
    </source>
</evidence>
<comment type="subcellular location">
    <subcellularLocation>
        <location evidence="1">Cell membrane</location>
        <topology evidence="1">Multi-pass membrane protein</topology>
    </subcellularLocation>
</comment>
<dbReference type="InterPro" id="IPR011701">
    <property type="entry name" value="MFS"/>
</dbReference>
<feature type="transmembrane region" description="Helical" evidence="9">
    <location>
        <begin position="96"/>
        <end position="116"/>
    </location>
</feature>
<keyword evidence="4" id="KW-1003">Cell membrane</keyword>
<dbReference type="GO" id="GO:0015293">
    <property type="term" value="F:symporter activity"/>
    <property type="evidence" value="ECO:0007669"/>
    <property type="project" value="UniProtKB-KW"/>
</dbReference>
<comment type="caution">
    <text evidence="11">The sequence shown here is derived from an EMBL/GenBank/DDBJ whole genome shotgun (WGS) entry which is preliminary data.</text>
</comment>
<feature type="transmembrane region" description="Helical" evidence="9">
    <location>
        <begin position="313"/>
        <end position="333"/>
    </location>
</feature>
<evidence type="ECO:0000313" key="11">
    <source>
        <dbReference type="EMBL" id="PKW16229.1"/>
    </source>
</evidence>
<evidence type="ECO:0000256" key="1">
    <source>
        <dbReference type="ARBA" id="ARBA00004651"/>
    </source>
</evidence>
<dbReference type="InterPro" id="IPR051084">
    <property type="entry name" value="H+-coupled_symporters"/>
</dbReference>
<evidence type="ECO:0000259" key="10">
    <source>
        <dbReference type="PROSITE" id="PS50850"/>
    </source>
</evidence>
<evidence type="ECO:0000256" key="9">
    <source>
        <dbReference type="SAM" id="Phobius"/>
    </source>
</evidence>
<dbReference type="Gene3D" id="1.20.1250.20">
    <property type="entry name" value="MFS general substrate transporter like domains"/>
    <property type="match status" value="1"/>
</dbReference>
<evidence type="ECO:0000313" key="12">
    <source>
        <dbReference type="Proteomes" id="UP000233786"/>
    </source>
</evidence>
<feature type="transmembrane region" description="Helical" evidence="9">
    <location>
        <begin position="339"/>
        <end position="363"/>
    </location>
</feature>